<protein>
    <submittedName>
        <fullName evidence="2">Uncharacterized protein</fullName>
    </submittedName>
</protein>
<name>A0AAV8UX85_9RHOD</name>
<reference evidence="2 3" key="1">
    <citation type="journal article" date="2023" name="Nat. Commun.">
        <title>Origin of minicircular mitochondrial genomes in red algae.</title>
        <authorList>
            <person name="Lee Y."/>
            <person name="Cho C.H."/>
            <person name="Lee Y.M."/>
            <person name="Park S.I."/>
            <person name="Yang J.H."/>
            <person name="West J.A."/>
            <person name="Bhattacharya D."/>
            <person name="Yoon H.S."/>
        </authorList>
    </citation>
    <scope>NUCLEOTIDE SEQUENCE [LARGE SCALE GENOMIC DNA]</scope>
    <source>
        <strain evidence="2 3">CCMP1338</strain>
        <tissue evidence="2">Whole cell</tissue>
    </source>
</reference>
<dbReference type="Proteomes" id="UP001157974">
    <property type="component" value="Unassembled WGS sequence"/>
</dbReference>
<dbReference type="AlphaFoldDB" id="A0AAV8UX85"/>
<evidence type="ECO:0000256" key="1">
    <source>
        <dbReference type="SAM" id="MobiDB-lite"/>
    </source>
</evidence>
<comment type="caution">
    <text evidence="2">The sequence shown here is derived from an EMBL/GenBank/DDBJ whole genome shotgun (WGS) entry which is preliminary data.</text>
</comment>
<dbReference type="EMBL" id="JAMWBK010000003">
    <property type="protein sequence ID" value="KAJ8906669.1"/>
    <property type="molecule type" value="Genomic_DNA"/>
</dbReference>
<proteinExistence type="predicted"/>
<feature type="region of interest" description="Disordered" evidence="1">
    <location>
        <begin position="110"/>
        <end position="138"/>
    </location>
</feature>
<keyword evidence="3" id="KW-1185">Reference proteome</keyword>
<evidence type="ECO:0000313" key="3">
    <source>
        <dbReference type="Proteomes" id="UP001157974"/>
    </source>
</evidence>
<organism evidence="2 3">
    <name type="scientific">Rhodosorus marinus</name>
    <dbReference type="NCBI Taxonomy" id="101924"/>
    <lineage>
        <taxon>Eukaryota</taxon>
        <taxon>Rhodophyta</taxon>
        <taxon>Stylonematophyceae</taxon>
        <taxon>Stylonematales</taxon>
        <taxon>Stylonemataceae</taxon>
        <taxon>Rhodosorus</taxon>
    </lineage>
</organism>
<feature type="region of interest" description="Disordered" evidence="1">
    <location>
        <begin position="37"/>
        <end position="56"/>
    </location>
</feature>
<sequence>MITAAPYPTQPRGDVVGPDEAQFARVGVFVAPLPPEKGRQGKAVGGVGREGKQGLTSEIREREEMFGRTILRFRGVVDKKMVFVGGLTGSFISYYTWKSVLEEAGEEMRENAKHVRPSGRKLVVSRSSGSEFKVPPEN</sequence>
<evidence type="ECO:0000313" key="2">
    <source>
        <dbReference type="EMBL" id="KAJ8906669.1"/>
    </source>
</evidence>
<accession>A0AAV8UX85</accession>
<gene>
    <name evidence="2" type="ORF">NDN08_003159</name>
</gene>